<dbReference type="RefSeq" id="WP_007879898.1">
    <property type="nucleotide sequence ID" value="NZ_JBHEEM010000007.1"/>
</dbReference>
<gene>
    <name evidence="4" type="ORF">CEV34_4494</name>
</gene>
<dbReference type="Pfam" id="PF13598">
    <property type="entry name" value="DUF4139"/>
    <property type="match status" value="1"/>
</dbReference>
<evidence type="ECO:0000256" key="1">
    <source>
        <dbReference type="SAM" id="Coils"/>
    </source>
</evidence>
<feature type="coiled-coil region" evidence="1">
    <location>
        <begin position="569"/>
        <end position="610"/>
    </location>
</feature>
<dbReference type="InterPro" id="IPR011935">
    <property type="entry name" value="CHP02231"/>
</dbReference>
<reference evidence="4 5" key="1">
    <citation type="submission" date="2017-07" db="EMBL/GenBank/DDBJ databases">
        <title>Phylogenetic study on the rhizospheric bacterium Ochrobactrum sp. A44.</title>
        <authorList>
            <person name="Krzyzanowska D.M."/>
            <person name="Ossowicki A."/>
            <person name="Rajewska M."/>
            <person name="Maciag T."/>
            <person name="Kaczynski Z."/>
            <person name="Czerwicka M."/>
            <person name="Jafra S."/>
        </authorList>
    </citation>
    <scope>NUCLEOTIDE SEQUENCE [LARGE SCALE GENOMIC DNA]</scope>
    <source>
        <strain evidence="4 5">CCUG 30717</strain>
    </source>
</reference>
<comment type="caution">
    <text evidence="4">The sequence shown here is derived from an EMBL/GenBank/DDBJ whole genome shotgun (WGS) entry which is preliminary data.</text>
</comment>
<proteinExistence type="predicted"/>
<dbReference type="STRING" id="419475.A8A54_15810"/>
<sequence>MIKLVTFTSVAVTILYTSALASEVSSIDAVTLSSGGVAEISRKPVVSSDGKVEIEVPLAQVDDVLKSLVLKGGKGEIKNISLAGPSPLDETFKQLPFKQSDLSSVSSLLSSISGTSVSVSSNGKTVRGKVLGVETGAIADGAKFYQLTVLDQDEKIQTIKLGEDTSFTVDDAEMKSKILGAAASIERSKSDGSRRIRIAVSDLSDTDTRLAYVVASPIWKTAYRVLTLPDGKARLQAWAVLENASGEDWKDVKLTLTSADPVTLKQRLHQIYWKERAEVAVNTATVNAFEADTGNLNNRLRSMPASEKAAVFENDEQMMDMARVPAPAISGYGGSSAAGSQNSAVAAASEHDTSASFALPGTFDLTNGDSLSVPIADAQIDAEMVSIYRSGNNSVHPIAAIMLKNSSDNSLPGGILTVYDSQAGYVGDAELLSLPKDDTRIAAFATDRKVTVTQEQEPTRQINDIKVVDGIAHISEKLRETTTYRISGALDGDRTVVIEHPSRDGWSFSSGAESGRTVSHRRLKASVKAGQERSVVAVDERIQNERYGLIDIDPATLVSWSSSAADKNVADKFTKLAKAQREKVEKERQLQSSEEKLQSLQDEQNRIRQNIAAVPENSDLKGKYLAMLDESETSIAEVLKKRETDQAEIDRFSRDLREQVRNF</sequence>
<keyword evidence="1" id="KW-0175">Coiled coil</keyword>
<feature type="domain" description="DUF4139" evidence="3">
    <location>
        <begin position="209"/>
        <end position="445"/>
    </location>
</feature>
<feature type="chain" id="PRO_5012151980" description="DUF4139 domain-containing protein" evidence="2">
    <location>
        <begin position="22"/>
        <end position="663"/>
    </location>
</feature>
<evidence type="ECO:0000259" key="3">
    <source>
        <dbReference type="Pfam" id="PF13598"/>
    </source>
</evidence>
<dbReference type="PANTHER" id="PTHR31005:SF8">
    <property type="entry name" value="DUF4139 DOMAIN-CONTAINING PROTEIN"/>
    <property type="match status" value="1"/>
</dbReference>
<dbReference type="PANTHER" id="PTHR31005">
    <property type="entry name" value="DUF4139 DOMAIN-CONTAINING PROTEIN"/>
    <property type="match status" value="1"/>
</dbReference>
<keyword evidence="2" id="KW-0732">Signal</keyword>
<feature type="signal peptide" evidence="2">
    <location>
        <begin position="1"/>
        <end position="21"/>
    </location>
</feature>
<evidence type="ECO:0000313" key="5">
    <source>
        <dbReference type="Proteomes" id="UP000216188"/>
    </source>
</evidence>
<keyword evidence="5" id="KW-1185">Reference proteome</keyword>
<organism evidence="4 5">
    <name type="scientific">Brucella pseudogrignonensis</name>
    <dbReference type="NCBI Taxonomy" id="419475"/>
    <lineage>
        <taxon>Bacteria</taxon>
        <taxon>Pseudomonadati</taxon>
        <taxon>Pseudomonadota</taxon>
        <taxon>Alphaproteobacteria</taxon>
        <taxon>Hyphomicrobiales</taxon>
        <taxon>Brucellaceae</taxon>
        <taxon>Brucella/Ochrobactrum group</taxon>
        <taxon>Brucella</taxon>
    </lineage>
</organism>
<name>A0A256G4Y1_9HYPH</name>
<protein>
    <recommendedName>
        <fullName evidence="3">DUF4139 domain-containing protein</fullName>
    </recommendedName>
</protein>
<accession>A0A256G4Y1</accession>
<dbReference type="InterPro" id="IPR037291">
    <property type="entry name" value="DUF4139"/>
</dbReference>
<dbReference type="EMBL" id="NNRM01000045">
    <property type="protein sequence ID" value="OYR22153.1"/>
    <property type="molecule type" value="Genomic_DNA"/>
</dbReference>
<evidence type="ECO:0000256" key="2">
    <source>
        <dbReference type="SAM" id="SignalP"/>
    </source>
</evidence>
<dbReference type="Proteomes" id="UP000216188">
    <property type="component" value="Unassembled WGS sequence"/>
</dbReference>
<evidence type="ECO:0000313" key="4">
    <source>
        <dbReference type="EMBL" id="OYR22153.1"/>
    </source>
</evidence>
<dbReference type="AlphaFoldDB" id="A0A256G4Y1"/>